<keyword evidence="2" id="KW-1185">Reference proteome</keyword>
<gene>
    <name evidence="1" type="ORF">CSSPJE1EN2_LOCUS17611</name>
</gene>
<organism evidence="1 2">
    <name type="scientific">Sphagnum jensenii</name>
    <dbReference type="NCBI Taxonomy" id="128206"/>
    <lineage>
        <taxon>Eukaryota</taxon>
        <taxon>Viridiplantae</taxon>
        <taxon>Streptophyta</taxon>
        <taxon>Embryophyta</taxon>
        <taxon>Bryophyta</taxon>
        <taxon>Sphagnophytina</taxon>
        <taxon>Sphagnopsida</taxon>
        <taxon>Sphagnales</taxon>
        <taxon>Sphagnaceae</taxon>
        <taxon>Sphagnum</taxon>
    </lineage>
</organism>
<accession>A0ABP1BJM9</accession>
<dbReference type="EMBL" id="OZ023705">
    <property type="protein sequence ID" value="CAK9875362.1"/>
    <property type="molecule type" value="Genomic_DNA"/>
</dbReference>
<name>A0ABP1BJM9_9BRYO</name>
<sequence length="82" mass="9257">MSSPYTDVAKEAFMDCSQNYEAKWNSFGQQCGVSMHAATEEETDEEEEDNNCSWLDLEKPVVIENYEKVGHRGACTKVGRTT</sequence>
<reference evidence="1" key="1">
    <citation type="submission" date="2024-03" db="EMBL/GenBank/DDBJ databases">
        <authorList>
            <consortium name="ELIXIR-Norway"/>
            <consortium name="Elixir Norway"/>
        </authorList>
    </citation>
    <scope>NUCLEOTIDE SEQUENCE</scope>
</reference>
<dbReference type="Proteomes" id="UP001497522">
    <property type="component" value="Chromosome 4"/>
</dbReference>
<evidence type="ECO:0000313" key="2">
    <source>
        <dbReference type="Proteomes" id="UP001497522"/>
    </source>
</evidence>
<proteinExistence type="predicted"/>
<evidence type="ECO:0000313" key="1">
    <source>
        <dbReference type="EMBL" id="CAK9875362.1"/>
    </source>
</evidence>
<protein>
    <submittedName>
        <fullName evidence="1">Uncharacterized protein</fullName>
    </submittedName>
</protein>